<comment type="function">
    <text evidence="6">ATPase that binds to both the 70S ribosome and the 50S ribosomal subunit in a nucleotide-independent manner.</text>
</comment>
<dbReference type="Pfam" id="PF06071">
    <property type="entry name" value="YchF-GTPase_C"/>
    <property type="match status" value="1"/>
</dbReference>
<sequence>MGFSCGIVGLPNVGKSTIFNALSKAQNAESANYPFCTIDPNRGVVPVPDERMNFIIQYVKPKSIVPTTVEFVDIAGLVKGASHGEGRGNQFLTHIRQTDAVAHVVRCFENDEIVHVENKVDPANDIEIINTELLLADMEILEKAVAKHQKAAKSGDKALKKKVEILEEFLKCADSGKPLRTLLKDNPEYIDEIKEYNFITIKPMLYVANVDEDTLSEDNEHVKTVRRIAAEEGAEVVKICGKTECELQDLSEEEAREYLLSLGMEKSGLDSLIKSGYDLLGLITFFTAGEKEVRAWTVEKGATAPQAAGKIHSDIERGFIRAEVCSYADFEKYKSLTTAKENGRLRLEGKEYIVQDGDIMYFRFNV</sequence>
<dbReference type="InterPro" id="IPR023192">
    <property type="entry name" value="TGS-like_dom_sf"/>
</dbReference>
<reference evidence="9" key="1">
    <citation type="journal article" date="2021" name="PeerJ">
        <title>Extensive microbial diversity within the chicken gut microbiome revealed by metagenomics and culture.</title>
        <authorList>
            <person name="Gilroy R."/>
            <person name="Ravi A."/>
            <person name="Getino M."/>
            <person name="Pursley I."/>
            <person name="Horton D.L."/>
            <person name="Alikhan N.F."/>
            <person name="Baker D."/>
            <person name="Gharbi K."/>
            <person name="Hall N."/>
            <person name="Watson M."/>
            <person name="Adriaenssens E.M."/>
            <person name="Foster-Nyarko E."/>
            <person name="Jarju S."/>
            <person name="Secka A."/>
            <person name="Antonio M."/>
            <person name="Oren A."/>
            <person name="Chaudhuri R.R."/>
            <person name="La Ragione R."/>
            <person name="Hildebrand F."/>
            <person name="Pallen M.J."/>
        </authorList>
    </citation>
    <scope>NUCLEOTIDE SEQUENCE</scope>
    <source>
        <strain evidence="9">ChiW4-1371</strain>
    </source>
</reference>
<dbReference type="GO" id="GO:0005737">
    <property type="term" value="C:cytoplasm"/>
    <property type="evidence" value="ECO:0007669"/>
    <property type="project" value="TreeGrafter"/>
</dbReference>
<dbReference type="PROSITE" id="PS51880">
    <property type="entry name" value="TGS"/>
    <property type="match status" value="1"/>
</dbReference>
<evidence type="ECO:0000313" key="10">
    <source>
        <dbReference type="Proteomes" id="UP000824176"/>
    </source>
</evidence>
<accession>A0A9D2GU45</accession>
<dbReference type="Pfam" id="PF01926">
    <property type="entry name" value="MMR_HSR1"/>
    <property type="match status" value="1"/>
</dbReference>
<dbReference type="PROSITE" id="PS51710">
    <property type="entry name" value="G_OBG"/>
    <property type="match status" value="1"/>
</dbReference>
<dbReference type="FunFam" id="3.10.20.30:FF:000001">
    <property type="entry name" value="Ribosome-binding ATPase YchF"/>
    <property type="match status" value="1"/>
</dbReference>
<evidence type="ECO:0000256" key="6">
    <source>
        <dbReference type="HAMAP-Rule" id="MF_00944"/>
    </source>
</evidence>
<dbReference type="InterPro" id="IPR006073">
    <property type="entry name" value="GTP-bd"/>
</dbReference>
<gene>
    <name evidence="6 9" type="primary">ychF</name>
    <name evidence="9" type="ORF">H9804_05680</name>
</gene>
<dbReference type="Gene3D" id="1.10.150.300">
    <property type="entry name" value="TGS-like domain"/>
    <property type="match status" value="1"/>
</dbReference>
<dbReference type="InterPro" id="IPR013029">
    <property type="entry name" value="YchF_C"/>
</dbReference>
<dbReference type="InterPro" id="IPR004396">
    <property type="entry name" value="ATPase_YchF/OLA1"/>
</dbReference>
<dbReference type="PANTHER" id="PTHR23305:SF18">
    <property type="entry name" value="OBG-TYPE G DOMAIN-CONTAINING PROTEIN"/>
    <property type="match status" value="1"/>
</dbReference>
<dbReference type="InterPro" id="IPR004095">
    <property type="entry name" value="TGS"/>
</dbReference>
<proteinExistence type="inferred from homology"/>
<keyword evidence="2" id="KW-0479">Metal-binding</keyword>
<dbReference type="PIRSF" id="PIRSF006641">
    <property type="entry name" value="CHP00092"/>
    <property type="match status" value="1"/>
</dbReference>
<dbReference type="GO" id="GO:0005525">
    <property type="term" value="F:GTP binding"/>
    <property type="evidence" value="ECO:0007669"/>
    <property type="project" value="InterPro"/>
</dbReference>
<dbReference type="HAMAP" id="MF_00944">
    <property type="entry name" value="YchF_OLA1_ATPase"/>
    <property type="match status" value="1"/>
</dbReference>
<evidence type="ECO:0000256" key="1">
    <source>
        <dbReference type="ARBA" id="ARBA00001946"/>
    </source>
</evidence>
<evidence type="ECO:0000259" key="7">
    <source>
        <dbReference type="PROSITE" id="PS51710"/>
    </source>
</evidence>
<dbReference type="EMBL" id="DXAQ01000088">
    <property type="protein sequence ID" value="HIZ89414.1"/>
    <property type="molecule type" value="Genomic_DNA"/>
</dbReference>
<keyword evidence="3 6" id="KW-0547">Nucleotide-binding</keyword>
<evidence type="ECO:0000259" key="8">
    <source>
        <dbReference type="PROSITE" id="PS51880"/>
    </source>
</evidence>
<evidence type="ECO:0000256" key="5">
    <source>
        <dbReference type="ARBA" id="ARBA00022842"/>
    </source>
</evidence>
<dbReference type="AlphaFoldDB" id="A0A9D2GU45"/>
<dbReference type="InterPro" id="IPR012676">
    <property type="entry name" value="TGS-like"/>
</dbReference>
<dbReference type="PRINTS" id="PR00326">
    <property type="entry name" value="GTP1OBG"/>
</dbReference>
<dbReference type="InterPro" id="IPR041706">
    <property type="entry name" value="YchF_N"/>
</dbReference>
<dbReference type="CDD" id="cd01900">
    <property type="entry name" value="YchF"/>
    <property type="match status" value="1"/>
</dbReference>
<feature type="binding site" evidence="6">
    <location>
        <begin position="12"/>
        <end position="17"/>
    </location>
    <ligand>
        <name>ATP</name>
        <dbReference type="ChEBI" id="CHEBI:30616"/>
    </ligand>
</feature>
<dbReference type="NCBIfam" id="TIGR00092">
    <property type="entry name" value="redox-regulated ATPase YchF"/>
    <property type="match status" value="1"/>
</dbReference>
<dbReference type="FunFam" id="1.10.150.300:FF:000001">
    <property type="entry name" value="Ribosome-binding ATPase YchF"/>
    <property type="match status" value="1"/>
</dbReference>
<evidence type="ECO:0000256" key="3">
    <source>
        <dbReference type="ARBA" id="ARBA00022741"/>
    </source>
</evidence>
<feature type="domain" description="TGS" evidence="8">
    <location>
        <begin position="281"/>
        <end position="364"/>
    </location>
</feature>
<dbReference type="InterPro" id="IPR012675">
    <property type="entry name" value="Beta-grasp_dom_sf"/>
</dbReference>
<dbReference type="Gene3D" id="3.40.50.300">
    <property type="entry name" value="P-loop containing nucleotide triphosphate hydrolases"/>
    <property type="match status" value="1"/>
</dbReference>
<keyword evidence="4 6" id="KW-0067">ATP-binding</keyword>
<name>A0A9D2GU45_9BACT</name>
<dbReference type="InterPro" id="IPR031167">
    <property type="entry name" value="G_OBG"/>
</dbReference>
<dbReference type="GO" id="GO:0005524">
    <property type="term" value="F:ATP binding"/>
    <property type="evidence" value="ECO:0007669"/>
    <property type="project" value="UniProtKB-UniRule"/>
</dbReference>
<reference evidence="9" key="2">
    <citation type="submission" date="2021-04" db="EMBL/GenBank/DDBJ databases">
        <authorList>
            <person name="Gilroy R."/>
        </authorList>
    </citation>
    <scope>NUCLEOTIDE SEQUENCE</scope>
    <source>
        <strain evidence="9">ChiW4-1371</strain>
    </source>
</reference>
<dbReference type="GO" id="GO:0046872">
    <property type="term" value="F:metal ion binding"/>
    <property type="evidence" value="ECO:0007669"/>
    <property type="project" value="UniProtKB-KW"/>
</dbReference>
<dbReference type="PANTHER" id="PTHR23305">
    <property type="entry name" value="OBG GTPASE FAMILY"/>
    <property type="match status" value="1"/>
</dbReference>
<dbReference type="SUPFAM" id="SSF81271">
    <property type="entry name" value="TGS-like"/>
    <property type="match status" value="1"/>
</dbReference>
<dbReference type="GO" id="GO:0043023">
    <property type="term" value="F:ribosomal large subunit binding"/>
    <property type="evidence" value="ECO:0007669"/>
    <property type="project" value="UniProtKB-UniRule"/>
</dbReference>
<comment type="cofactor">
    <cofactor evidence="1">
        <name>Mg(2+)</name>
        <dbReference type="ChEBI" id="CHEBI:18420"/>
    </cofactor>
</comment>
<dbReference type="Proteomes" id="UP000824176">
    <property type="component" value="Unassembled WGS sequence"/>
</dbReference>
<dbReference type="InterPro" id="IPR027417">
    <property type="entry name" value="P-loop_NTPase"/>
</dbReference>
<dbReference type="GO" id="GO:0016887">
    <property type="term" value="F:ATP hydrolysis activity"/>
    <property type="evidence" value="ECO:0007669"/>
    <property type="project" value="UniProtKB-UniRule"/>
</dbReference>
<comment type="similarity">
    <text evidence="6">Belongs to the TRAFAC class OBG-HflX-like GTPase superfamily. OBG GTPase family. YchF/OLA1 subfamily.</text>
</comment>
<dbReference type="SUPFAM" id="SSF52540">
    <property type="entry name" value="P-loop containing nucleoside triphosphate hydrolases"/>
    <property type="match status" value="1"/>
</dbReference>
<dbReference type="Gene3D" id="3.10.20.30">
    <property type="match status" value="1"/>
</dbReference>
<dbReference type="CDD" id="cd04867">
    <property type="entry name" value="TGS_YchF_OLA1"/>
    <property type="match status" value="1"/>
</dbReference>
<keyword evidence="5" id="KW-0460">Magnesium</keyword>
<evidence type="ECO:0000313" key="9">
    <source>
        <dbReference type="EMBL" id="HIZ89414.1"/>
    </source>
</evidence>
<comment type="caution">
    <text evidence="9">The sequence shown here is derived from an EMBL/GenBank/DDBJ whole genome shotgun (WGS) entry which is preliminary data.</text>
</comment>
<organism evidence="9 10">
    <name type="scientific">Candidatus Mucispirillum faecigallinarum</name>
    <dbReference type="NCBI Taxonomy" id="2838699"/>
    <lineage>
        <taxon>Bacteria</taxon>
        <taxon>Pseudomonadati</taxon>
        <taxon>Deferribacterota</taxon>
        <taxon>Deferribacteres</taxon>
        <taxon>Deferribacterales</taxon>
        <taxon>Mucispirillaceae</taxon>
        <taxon>Mucispirillum</taxon>
    </lineage>
</organism>
<protein>
    <recommendedName>
        <fullName evidence="6">Ribosome-binding ATPase YchF</fullName>
    </recommendedName>
</protein>
<evidence type="ECO:0000256" key="4">
    <source>
        <dbReference type="ARBA" id="ARBA00022840"/>
    </source>
</evidence>
<evidence type="ECO:0000256" key="2">
    <source>
        <dbReference type="ARBA" id="ARBA00022723"/>
    </source>
</evidence>
<feature type="domain" description="OBG-type G" evidence="7">
    <location>
        <begin position="3"/>
        <end position="259"/>
    </location>
</feature>